<dbReference type="Proteomes" id="UP000019593">
    <property type="component" value="Chromosome"/>
</dbReference>
<sequence>MQGKKTLDRHEDLMNRMATSLGADLDEAELRGDLTPEGRTDMLMACTGCTDPAACKEWLLGNGSADEAPGYCRNRGSLRELAQR</sequence>
<dbReference type="OrthoDB" id="7961152at2"/>
<feature type="domain" description="DUF6455" evidence="1">
    <location>
        <begin position="1"/>
        <end position="83"/>
    </location>
</feature>
<dbReference type="STRING" id="1294273.roselon_01908"/>
<organism evidence="2 3">
    <name type="scientific">Roseicyclus elongatus DSM 19469</name>
    <dbReference type="NCBI Taxonomy" id="1294273"/>
    <lineage>
        <taxon>Bacteria</taxon>
        <taxon>Pseudomonadati</taxon>
        <taxon>Pseudomonadota</taxon>
        <taxon>Alphaproteobacteria</taxon>
        <taxon>Rhodobacterales</taxon>
        <taxon>Roseobacteraceae</taxon>
        <taxon>Roseicyclus</taxon>
    </lineage>
</organism>
<protein>
    <recommendedName>
        <fullName evidence="1">DUF6455 domain-containing protein</fullName>
    </recommendedName>
</protein>
<dbReference type="KEGG" id="red:roselon_01908"/>
<accession>W8S242</accession>
<keyword evidence="3" id="KW-1185">Reference proteome</keyword>
<dbReference type="RefSeq" id="WP_025312071.1">
    <property type="nucleotide sequence ID" value="NZ_CP004372.1"/>
</dbReference>
<dbReference type="HOGENOM" id="CLU_172417_0_0_5"/>
<name>W8S242_9RHOB</name>
<dbReference type="EMBL" id="CP004372">
    <property type="protein sequence ID" value="AHM04267.1"/>
    <property type="molecule type" value="Genomic_DNA"/>
</dbReference>
<evidence type="ECO:0000313" key="2">
    <source>
        <dbReference type="EMBL" id="AHM04267.1"/>
    </source>
</evidence>
<proteinExistence type="predicted"/>
<dbReference type="InterPro" id="IPR045601">
    <property type="entry name" value="DUF6455"/>
</dbReference>
<reference evidence="2 3" key="1">
    <citation type="submission" date="2013-03" db="EMBL/GenBank/DDBJ databases">
        <authorList>
            <person name="Fiebig A."/>
            <person name="Goeker M."/>
            <person name="Klenk H.-P.P."/>
        </authorList>
    </citation>
    <scope>NUCLEOTIDE SEQUENCE [LARGE SCALE GENOMIC DNA]</scope>
    <source>
        <strain evidence="3">DSM 19469</strain>
    </source>
</reference>
<evidence type="ECO:0000259" key="1">
    <source>
        <dbReference type="Pfam" id="PF20056"/>
    </source>
</evidence>
<evidence type="ECO:0000313" key="3">
    <source>
        <dbReference type="Proteomes" id="UP000019593"/>
    </source>
</evidence>
<dbReference type="AlphaFoldDB" id="W8S242"/>
<dbReference type="Pfam" id="PF20056">
    <property type="entry name" value="DUF6455"/>
    <property type="match status" value="1"/>
</dbReference>
<gene>
    <name evidence="2" type="ORF">roselon_01908</name>
</gene>